<organism evidence="7 8">
    <name type="scientific">Wickerhamomyces mucosus</name>
    <dbReference type="NCBI Taxonomy" id="1378264"/>
    <lineage>
        <taxon>Eukaryota</taxon>
        <taxon>Fungi</taxon>
        <taxon>Dikarya</taxon>
        <taxon>Ascomycota</taxon>
        <taxon>Saccharomycotina</taxon>
        <taxon>Saccharomycetes</taxon>
        <taxon>Phaffomycetales</taxon>
        <taxon>Wickerhamomycetaceae</taxon>
        <taxon>Wickerhamomyces</taxon>
    </lineage>
</organism>
<dbReference type="SMART" id="SM00066">
    <property type="entry name" value="GAL4"/>
    <property type="match status" value="1"/>
</dbReference>
<dbReference type="InterPro" id="IPR007219">
    <property type="entry name" value="XnlR_reg_dom"/>
</dbReference>
<dbReference type="GO" id="GO:0005634">
    <property type="term" value="C:nucleus"/>
    <property type="evidence" value="ECO:0007669"/>
    <property type="project" value="UniProtKB-SubCell"/>
</dbReference>
<feature type="region of interest" description="Disordered" evidence="5">
    <location>
        <begin position="157"/>
        <end position="179"/>
    </location>
</feature>
<keyword evidence="2" id="KW-0479">Metal-binding</keyword>
<dbReference type="GO" id="GO:0008270">
    <property type="term" value="F:zinc ion binding"/>
    <property type="evidence" value="ECO:0007669"/>
    <property type="project" value="InterPro"/>
</dbReference>
<feature type="compositionally biased region" description="Low complexity" evidence="5">
    <location>
        <begin position="123"/>
        <end position="134"/>
    </location>
</feature>
<dbReference type="Pfam" id="PF04082">
    <property type="entry name" value="Fungal_trans"/>
    <property type="match status" value="1"/>
</dbReference>
<evidence type="ECO:0000256" key="5">
    <source>
        <dbReference type="SAM" id="MobiDB-lite"/>
    </source>
</evidence>
<dbReference type="Gene3D" id="4.10.240.10">
    <property type="entry name" value="Zn(2)-C6 fungal-type DNA-binding domain"/>
    <property type="match status" value="1"/>
</dbReference>
<dbReference type="Proteomes" id="UP000769528">
    <property type="component" value="Unassembled WGS sequence"/>
</dbReference>
<feature type="region of interest" description="Disordered" evidence="5">
    <location>
        <begin position="111"/>
        <end position="134"/>
    </location>
</feature>
<dbReference type="EMBL" id="JAEUBF010000782">
    <property type="protein sequence ID" value="KAH3675041.1"/>
    <property type="molecule type" value="Genomic_DNA"/>
</dbReference>
<reference evidence="7" key="1">
    <citation type="journal article" date="2021" name="Open Biol.">
        <title>Shared evolutionary footprints suggest mitochondrial oxidative damage underlies multiple complex I losses in fungi.</title>
        <authorList>
            <person name="Schikora-Tamarit M.A."/>
            <person name="Marcet-Houben M."/>
            <person name="Nosek J."/>
            <person name="Gabaldon T."/>
        </authorList>
    </citation>
    <scope>NUCLEOTIDE SEQUENCE</scope>
    <source>
        <strain evidence="7">CBS6341</strain>
    </source>
</reference>
<keyword evidence="3" id="KW-0862">Zinc</keyword>
<dbReference type="AlphaFoldDB" id="A0A9P8PN19"/>
<gene>
    <name evidence="7" type="ORF">WICMUC_002873</name>
</gene>
<protein>
    <recommendedName>
        <fullName evidence="6">Zn(2)-C6 fungal-type domain-containing protein</fullName>
    </recommendedName>
</protein>
<dbReference type="GO" id="GO:0006351">
    <property type="term" value="P:DNA-templated transcription"/>
    <property type="evidence" value="ECO:0007669"/>
    <property type="project" value="InterPro"/>
</dbReference>
<sequence>MNINLNNSVIHKQNELPVPRVRKRARQLKSCLVCRQKKTKCDAIRPVCGSCKVRGRPDLCHYQDAEWNHKTSDGGSLGGLQTYEQRLQPQQPSQQEQPQQQPIQPNQQLLQLPQQQKEEYRTISRNSSSSENNNSLNAELLAINTRMAQLESLLAQNQHSNQTSPTSAGHESDKRTKISPKITNGLLTENEEVIDFHIDNLPEKFPMSTHGVLSWISIIRKDIYLSSITNQVKNQKILVNKVREQKSGQIKEFVEKFQIEEDIDNLVASTQSIDQTLQYLLSTALSDSKLVWLLVDKFFDSEIYFILPILDRNDFTSQLIGILGPKDISLTDVKIENRIDLAVVSTLVLVMRLASFAVYNCNKQTVEQLSDDDQYIMDHPVNKIALTLVERCSRELENYRDSQIQIFQFFLMKASYAFFSPEDATCSTFADPSILGKLLDHAFRCGLNRDPSFSKDKSASANLIRRLWYKVLFLDQHQLMLIGCPSLIDVKYYDTQPPRIGENDNETDDFVDEIFANEVEKFNQCYPLLMLILDVRSVPRVSEVQKHLVILKKIVSQGKTISEIRSSRSFNVRDRARKLSDLMSWLDFSSLLFVINYHFFLYYSKKGNAAESLHYLIELLKLCKEMYPLLFYLDPAKPEYNMKEDFGPAMLLIPRVELVLHRTVLLMVAITSRLRSLISLSTSLKPEISEVVEQICKATNKVIYSIINGYVAISDVYYHSWLVSKVEIYIAENFTDVKDGKKPECFMEFIKKLSVLKHSDSVIFDYSRSDLQLVLDALLEFDDVELDISPNNTNLNDIDFINETDRLWLNKMMQYEKRHNDTPLDFDHANIIPDKYFNEAFGMGDYLLGYNHEPFF</sequence>
<feature type="compositionally biased region" description="Polar residues" evidence="5">
    <location>
        <begin position="157"/>
        <end position="169"/>
    </location>
</feature>
<reference evidence="7" key="2">
    <citation type="submission" date="2021-01" db="EMBL/GenBank/DDBJ databases">
        <authorList>
            <person name="Schikora-Tamarit M.A."/>
        </authorList>
    </citation>
    <scope>NUCLEOTIDE SEQUENCE</scope>
    <source>
        <strain evidence="7">CBS6341</strain>
    </source>
</reference>
<accession>A0A9P8PN19</accession>
<comment type="subcellular location">
    <subcellularLocation>
        <location evidence="1">Nucleus</location>
    </subcellularLocation>
</comment>
<comment type="caution">
    <text evidence="7">The sequence shown here is derived from an EMBL/GenBank/DDBJ whole genome shotgun (WGS) entry which is preliminary data.</text>
</comment>
<feature type="domain" description="Zn(2)-C6 fungal-type" evidence="6">
    <location>
        <begin position="30"/>
        <end position="62"/>
    </location>
</feature>
<dbReference type="CDD" id="cd12148">
    <property type="entry name" value="fungal_TF_MHR"/>
    <property type="match status" value="1"/>
</dbReference>
<keyword evidence="4" id="KW-0539">Nucleus</keyword>
<dbReference type="CDD" id="cd00067">
    <property type="entry name" value="GAL4"/>
    <property type="match status" value="1"/>
</dbReference>
<dbReference type="PROSITE" id="PS00463">
    <property type="entry name" value="ZN2_CY6_FUNGAL_1"/>
    <property type="match status" value="1"/>
</dbReference>
<keyword evidence="8" id="KW-1185">Reference proteome</keyword>
<dbReference type="GO" id="GO:0000981">
    <property type="term" value="F:DNA-binding transcription factor activity, RNA polymerase II-specific"/>
    <property type="evidence" value="ECO:0007669"/>
    <property type="project" value="InterPro"/>
</dbReference>
<dbReference type="PANTHER" id="PTHR31001">
    <property type="entry name" value="UNCHARACTERIZED TRANSCRIPTIONAL REGULATORY PROTEIN"/>
    <property type="match status" value="1"/>
</dbReference>
<dbReference type="OrthoDB" id="4159781at2759"/>
<evidence type="ECO:0000256" key="2">
    <source>
        <dbReference type="ARBA" id="ARBA00022723"/>
    </source>
</evidence>
<dbReference type="Pfam" id="PF00172">
    <property type="entry name" value="Zn_clus"/>
    <property type="match status" value="1"/>
</dbReference>
<proteinExistence type="predicted"/>
<dbReference type="GO" id="GO:0003677">
    <property type="term" value="F:DNA binding"/>
    <property type="evidence" value="ECO:0007669"/>
    <property type="project" value="InterPro"/>
</dbReference>
<dbReference type="SUPFAM" id="SSF57701">
    <property type="entry name" value="Zn2/Cys6 DNA-binding domain"/>
    <property type="match status" value="1"/>
</dbReference>
<evidence type="ECO:0000256" key="4">
    <source>
        <dbReference type="ARBA" id="ARBA00023242"/>
    </source>
</evidence>
<evidence type="ECO:0000256" key="3">
    <source>
        <dbReference type="ARBA" id="ARBA00022833"/>
    </source>
</evidence>
<dbReference type="PROSITE" id="PS50048">
    <property type="entry name" value="ZN2_CY6_FUNGAL_2"/>
    <property type="match status" value="1"/>
</dbReference>
<evidence type="ECO:0000259" key="6">
    <source>
        <dbReference type="PROSITE" id="PS50048"/>
    </source>
</evidence>
<evidence type="ECO:0000256" key="1">
    <source>
        <dbReference type="ARBA" id="ARBA00004123"/>
    </source>
</evidence>
<dbReference type="InterPro" id="IPR036864">
    <property type="entry name" value="Zn2-C6_fun-type_DNA-bd_sf"/>
</dbReference>
<name>A0A9P8PN19_9ASCO</name>
<evidence type="ECO:0000313" key="8">
    <source>
        <dbReference type="Proteomes" id="UP000769528"/>
    </source>
</evidence>
<evidence type="ECO:0000313" key="7">
    <source>
        <dbReference type="EMBL" id="KAH3675041.1"/>
    </source>
</evidence>
<dbReference type="InterPro" id="IPR001138">
    <property type="entry name" value="Zn2Cys6_DnaBD"/>
</dbReference>
<dbReference type="InterPro" id="IPR050613">
    <property type="entry name" value="Sec_Metabolite_Reg"/>
</dbReference>
<dbReference type="PANTHER" id="PTHR31001:SF90">
    <property type="entry name" value="CENTROMERE DNA-BINDING PROTEIN COMPLEX CBF3 SUBUNIT B"/>
    <property type="match status" value="1"/>
</dbReference>